<dbReference type="Proteomes" id="UP000243688">
    <property type="component" value="Unassembled WGS sequence"/>
</dbReference>
<gene>
    <name evidence="3" type="ORF">BLM47_04115</name>
</gene>
<protein>
    <recommendedName>
        <fullName evidence="2">LysM domain-containing protein</fullName>
    </recommendedName>
</protein>
<dbReference type="AlphaFoldDB" id="A0A2A6E1Z8"/>
<organism evidence="3 4">
    <name type="scientific">Candidatus Reconcilbacillus cellulovorans</name>
    <dbReference type="NCBI Taxonomy" id="1906605"/>
    <lineage>
        <taxon>Bacteria</taxon>
        <taxon>Bacillati</taxon>
        <taxon>Bacillota</taxon>
        <taxon>Bacilli</taxon>
        <taxon>Bacillales</taxon>
        <taxon>Paenibacillaceae</taxon>
        <taxon>Candidatus Reconcilbacillus</taxon>
    </lineage>
</organism>
<feature type="domain" description="LysM" evidence="2">
    <location>
        <begin position="279"/>
        <end position="322"/>
    </location>
</feature>
<dbReference type="InterPro" id="IPR036779">
    <property type="entry name" value="LysM_dom_sf"/>
</dbReference>
<dbReference type="PROSITE" id="PS51782">
    <property type="entry name" value="LYSM"/>
    <property type="match status" value="1"/>
</dbReference>
<dbReference type="SUPFAM" id="SSF54106">
    <property type="entry name" value="LysM domain"/>
    <property type="match status" value="1"/>
</dbReference>
<dbReference type="CDD" id="cd00118">
    <property type="entry name" value="LysM"/>
    <property type="match status" value="1"/>
</dbReference>
<evidence type="ECO:0000259" key="2">
    <source>
        <dbReference type="PROSITE" id="PS51782"/>
    </source>
</evidence>
<feature type="compositionally biased region" description="Basic and acidic residues" evidence="1">
    <location>
        <begin position="156"/>
        <end position="180"/>
    </location>
</feature>
<dbReference type="Gene3D" id="3.10.350.10">
    <property type="entry name" value="LysM domain"/>
    <property type="match status" value="1"/>
</dbReference>
<reference evidence="3 4" key="1">
    <citation type="submission" date="2016-12" db="EMBL/GenBank/DDBJ databases">
        <title>Candidatus Reconcilibacillus cellulovorans genome.</title>
        <authorList>
            <person name="Kolinko S."/>
            <person name="Wu Y.-W."/>
            <person name="Tachea F."/>
            <person name="Denzel E."/>
            <person name="Hiras J."/>
            <person name="Baecker N."/>
            <person name="Chan L.J."/>
            <person name="Eichorst S.A."/>
            <person name="Frey D."/>
            <person name="Adams P.D."/>
            <person name="Pray T."/>
            <person name="Tanjore D."/>
            <person name="Petzold C.J."/>
            <person name="Gladden J.M."/>
            <person name="Simmons B.A."/>
            <person name="Singer S.W."/>
        </authorList>
    </citation>
    <scope>NUCLEOTIDE SEQUENCE [LARGE SCALE GENOMIC DNA]</scope>
    <source>
        <strain evidence="3">JTherm</strain>
    </source>
</reference>
<name>A0A2A6E1Z8_9BACL</name>
<sequence>MNTQQPGLRFDIYERVALGASALRASDWDSFELTPDVCVEVTGGQATVKGSLLLSGYAGGGEGTLPVPPLKHRIPVEITIPLDRVTSPEDVRVEVETFDVDFADDRHLNVSGVLALYGVDLTASGGSRSAEKSEETPAAEPADHESSVDEASDVESSSREVPDDGGEDAAHPAPDDERSVQAETDDSTDRTAVSCEPQEAANESVEARSPLSSTVSPMVRLSAASCSLEPDDRSVADARVASCGDSEDRSDDSAEKTGWEWKKRFLARVPDEPSFRRVRVCIVQRDDTLESIAEKYRVKPNDIASYNRLEDSRLREGQVLYIPVS</sequence>
<feature type="region of interest" description="Disordered" evidence="1">
    <location>
        <begin position="124"/>
        <end position="256"/>
    </location>
</feature>
<feature type="compositionally biased region" description="Basic and acidic residues" evidence="1">
    <location>
        <begin position="129"/>
        <end position="147"/>
    </location>
</feature>
<comment type="caution">
    <text evidence="3">The sequence shown here is derived from an EMBL/GenBank/DDBJ whole genome shotgun (WGS) entry which is preliminary data.</text>
</comment>
<dbReference type="Pfam" id="PF01476">
    <property type="entry name" value="LysM"/>
    <property type="match status" value="1"/>
</dbReference>
<evidence type="ECO:0000313" key="3">
    <source>
        <dbReference type="EMBL" id="PDO11013.1"/>
    </source>
</evidence>
<dbReference type="Pfam" id="PF20918">
    <property type="entry name" value="SPOCS_spoVID-N"/>
    <property type="match status" value="1"/>
</dbReference>
<evidence type="ECO:0000256" key="1">
    <source>
        <dbReference type="SAM" id="MobiDB-lite"/>
    </source>
</evidence>
<accession>A0A2A6E1Z8</accession>
<dbReference type="EMBL" id="MOXJ01000006">
    <property type="protein sequence ID" value="PDO11013.1"/>
    <property type="molecule type" value="Genomic_DNA"/>
</dbReference>
<evidence type="ECO:0000313" key="4">
    <source>
        <dbReference type="Proteomes" id="UP000243688"/>
    </source>
</evidence>
<proteinExistence type="predicted"/>
<dbReference type="InterPro" id="IPR018392">
    <property type="entry name" value="LysM"/>
</dbReference>
<dbReference type="SMART" id="SM00257">
    <property type="entry name" value="LysM"/>
    <property type="match status" value="1"/>
</dbReference>
<dbReference type="InterPro" id="IPR048862">
    <property type="entry name" value="SPOCS_spoVID_N"/>
</dbReference>